<evidence type="ECO:0000256" key="1">
    <source>
        <dbReference type="SAM" id="MobiDB-lite"/>
    </source>
</evidence>
<accession>A0A2N9ERH8</accession>
<reference evidence="2" key="1">
    <citation type="submission" date="2018-02" db="EMBL/GenBank/DDBJ databases">
        <authorList>
            <person name="Cohen D.B."/>
            <person name="Kent A.D."/>
        </authorList>
    </citation>
    <scope>NUCLEOTIDE SEQUENCE</scope>
</reference>
<feature type="compositionally biased region" description="Polar residues" evidence="1">
    <location>
        <begin position="71"/>
        <end position="84"/>
    </location>
</feature>
<protein>
    <recommendedName>
        <fullName evidence="3">Aminotransferase-like plant mobile domain-containing protein</fullName>
    </recommendedName>
</protein>
<name>A0A2N9ERH8_FAGSY</name>
<organism evidence="2">
    <name type="scientific">Fagus sylvatica</name>
    <name type="common">Beechnut</name>
    <dbReference type="NCBI Taxonomy" id="28930"/>
    <lineage>
        <taxon>Eukaryota</taxon>
        <taxon>Viridiplantae</taxon>
        <taxon>Streptophyta</taxon>
        <taxon>Embryophyta</taxon>
        <taxon>Tracheophyta</taxon>
        <taxon>Spermatophyta</taxon>
        <taxon>Magnoliopsida</taxon>
        <taxon>eudicotyledons</taxon>
        <taxon>Gunneridae</taxon>
        <taxon>Pentapetalae</taxon>
        <taxon>rosids</taxon>
        <taxon>fabids</taxon>
        <taxon>Fagales</taxon>
        <taxon>Fagaceae</taxon>
        <taxon>Fagus</taxon>
    </lineage>
</organism>
<evidence type="ECO:0008006" key="3">
    <source>
        <dbReference type="Google" id="ProtNLM"/>
    </source>
</evidence>
<proteinExistence type="predicted"/>
<dbReference type="EMBL" id="OIVN01000271">
    <property type="protein sequence ID" value="SPC77425.1"/>
    <property type="molecule type" value="Genomic_DNA"/>
</dbReference>
<gene>
    <name evidence="2" type="ORF">FSB_LOCUS5307</name>
</gene>
<feature type="region of interest" description="Disordered" evidence="1">
    <location>
        <begin position="71"/>
        <end position="120"/>
    </location>
</feature>
<feature type="compositionally biased region" description="Basic and acidic residues" evidence="1">
    <location>
        <begin position="34"/>
        <end position="48"/>
    </location>
</feature>
<dbReference type="AlphaFoldDB" id="A0A2N9ERH8"/>
<sequence length="440" mass="49194">MSSQRGSGSEHRSSGLGKGKAVAYAPDSPPNTGKEYDAMETSREHTDHDADDALPTPSPGIVIGEIARSFGTTHRTSGASTEVPSRSEPMPCRKTTSKRSRVTRVPPPTPTQDPELVRPRVRYPPQGGIRPRDMGPLFVVDTPLLTNLANHPSTSVRRCEVFNLTQTLCMISCFFIPMSSFLVYAPHLLVLDVVDGLTSTNSWRKLDLSSVPFCSCEMGVLPLDWSIILGIRFGALSSREALAILGFTYPAACYGLTNVYLRVRYLKEVLEGELQEPPTDLQFRRDIATMREYDWGALTYDFYIRGLRRFSHRETSDSVFSLARHWDWTRIKWLTTRTLLEHRTEELFMAQRSIRQLDIDIVIPVDPPPVTTIEGYILDTLTDIYLARVDYFPSLTGSYSSPVALGEGSHNPRLCGVTAKDGGSIFEDGCVSYQQSRIIY</sequence>
<evidence type="ECO:0000313" key="2">
    <source>
        <dbReference type="EMBL" id="SPC77425.1"/>
    </source>
</evidence>
<feature type="region of interest" description="Disordered" evidence="1">
    <location>
        <begin position="1"/>
        <end position="58"/>
    </location>
</feature>